<dbReference type="Pfam" id="PF13181">
    <property type="entry name" value="TPR_8"/>
    <property type="match status" value="1"/>
</dbReference>
<protein>
    <submittedName>
        <fullName evidence="1">Uncharacterized protein</fullName>
    </submittedName>
</protein>
<sequence>MLCACSGEQFKFEDAPESPESLATRDFSASCLSSRTGDWETKLEESQVDDIESTLKEALSLNYEEARALLGRLEYQRGNFDAALQVFQGINVRSLAPRMTEAIVERTRQRRSRSKSDYLQMGVMSLHSVSLLLEAMFLKAKSLEALGCPIEAAKECKSVLDTVESALPNGMPEGFPEDSKLQEMLHKTLELLPKLWKQVGNLHEAIIAYRRALAKPWNLDPRKHASMQKDLAALLIYGGVEASIPLQLHKWGSTTPKNNMEEAILLLFILMRKIASKEIHWDTEIMDHLTYVLAVSGQFEFIADHLEQALPGIYNRSERWYLLALCYSAAGQDEVALNLLKKVTGHSESKREPHLPSLLLGAKLCSQTAKYASKGMEFAKRAIDFTTKKNMHCSGRAHELLGICCGSASRVPMSDSQRVLLHKESLRAFNHAAMPCSEDPELIFNLALENSVQRNLKPALEGARLYSDMIGGSSCQGWKLLVLILSAEKRFKDAETIVNLALDETGTKDQLEFLRLKAMLKVAQDQPRDAMETYRNLLALIQTQRRSQNVDTNTMVGFRDLELEAWLDLANIYTDIGSSLNAETCIEKAKSILFYSPMTWHAKGKLLEAQALGNEALAAFSISLSVNPDYVPSMVSAAGVLRRLGKESLPIARSFLMNALQLEPTNHEAWLHMGFLSKMEGSPMQAADFFQAAYELEESDPIQNFV</sequence>
<dbReference type="InterPro" id="IPR043376">
    <property type="entry name" value="NPG1-like"/>
</dbReference>
<dbReference type="Proteomes" id="UP001417504">
    <property type="component" value="Unassembled WGS sequence"/>
</dbReference>
<dbReference type="AlphaFoldDB" id="A0AAP0JB46"/>
<dbReference type="SUPFAM" id="SSF48452">
    <property type="entry name" value="TPR-like"/>
    <property type="match status" value="2"/>
</dbReference>
<accession>A0AAP0JB46</accession>
<dbReference type="InterPro" id="IPR019734">
    <property type="entry name" value="TPR_rpt"/>
</dbReference>
<gene>
    <name evidence="1" type="ORF">Sjap_010179</name>
</gene>
<dbReference type="EMBL" id="JBBNAE010000004">
    <property type="protein sequence ID" value="KAK9129692.1"/>
    <property type="molecule type" value="Genomic_DNA"/>
</dbReference>
<dbReference type="PANTHER" id="PTHR44102">
    <property type="entry name" value="PROTEIN NPG1"/>
    <property type="match status" value="1"/>
</dbReference>
<dbReference type="SMART" id="SM00028">
    <property type="entry name" value="TPR"/>
    <property type="match status" value="5"/>
</dbReference>
<dbReference type="InterPro" id="IPR011990">
    <property type="entry name" value="TPR-like_helical_dom_sf"/>
</dbReference>
<keyword evidence="2" id="KW-1185">Reference proteome</keyword>
<organism evidence="1 2">
    <name type="scientific">Stephania japonica</name>
    <dbReference type="NCBI Taxonomy" id="461633"/>
    <lineage>
        <taxon>Eukaryota</taxon>
        <taxon>Viridiplantae</taxon>
        <taxon>Streptophyta</taxon>
        <taxon>Embryophyta</taxon>
        <taxon>Tracheophyta</taxon>
        <taxon>Spermatophyta</taxon>
        <taxon>Magnoliopsida</taxon>
        <taxon>Ranunculales</taxon>
        <taxon>Menispermaceae</taxon>
        <taxon>Menispermoideae</taxon>
        <taxon>Cissampelideae</taxon>
        <taxon>Stephania</taxon>
    </lineage>
</organism>
<name>A0AAP0JB46_9MAGN</name>
<reference evidence="1 2" key="1">
    <citation type="submission" date="2024-01" db="EMBL/GenBank/DDBJ databases">
        <title>Genome assemblies of Stephania.</title>
        <authorList>
            <person name="Yang L."/>
        </authorList>
    </citation>
    <scope>NUCLEOTIDE SEQUENCE [LARGE SCALE GENOMIC DNA]</scope>
    <source>
        <strain evidence="1">QJT</strain>
        <tissue evidence="1">Leaf</tissue>
    </source>
</reference>
<evidence type="ECO:0000313" key="1">
    <source>
        <dbReference type="EMBL" id="KAK9129692.1"/>
    </source>
</evidence>
<evidence type="ECO:0000313" key="2">
    <source>
        <dbReference type="Proteomes" id="UP001417504"/>
    </source>
</evidence>
<dbReference type="PANTHER" id="PTHR44102:SF4">
    <property type="entry name" value="PROTEIN NPGR1"/>
    <property type="match status" value="1"/>
</dbReference>
<dbReference type="Gene3D" id="1.25.40.10">
    <property type="entry name" value="Tetratricopeptide repeat domain"/>
    <property type="match status" value="3"/>
</dbReference>
<proteinExistence type="predicted"/>
<comment type="caution">
    <text evidence="1">The sequence shown here is derived from an EMBL/GenBank/DDBJ whole genome shotgun (WGS) entry which is preliminary data.</text>
</comment>